<organism evidence="1 2">
    <name type="scientific">Polycladospora coralii</name>
    <dbReference type="NCBI Taxonomy" id="2771432"/>
    <lineage>
        <taxon>Bacteria</taxon>
        <taxon>Bacillati</taxon>
        <taxon>Bacillota</taxon>
        <taxon>Bacilli</taxon>
        <taxon>Bacillales</taxon>
        <taxon>Thermoactinomycetaceae</taxon>
        <taxon>Polycladospora</taxon>
    </lineage>
</organism>
<gene>
    <name evidence="1" type="ORF">IC620_15540</name>
</gene>
<reference evidence="1" key="1">
    <citation type="submission" date="2020-09" db="EMBL/GenBank/DDBJ databases">
        <title>A novel bacterium of genus Hazenella, isolated from South China Sea.</title>
        <authorList>
            <person name="Huang H."/>
            <person name="Mo K."/>
            <person name="Hu Y."/>
        </authorList>
    </citation>
    <scope>NUCLEOTIDE SEQUENCE</scope>
    <source>
        <strain evidence="1">IB182357</strain>
    </source>
</reference>
<dbReference type="EMBL" id="JACXAH010000037">
    <property type="protein sequence ID" value="MBD1373758.1"/>
    <property type="molecule type" value="Genomic_DNA"/>
</dbReference>
<dbReference type="RefSeq" id="WP_191142754.1">
    <property type="nucleotide sequence ID" value="NZ_JACXAH010000037.1"/>
</dbReference>
<evidence type="ECO:0000313" key="2">
    <source>
        <dbReference type="Proteomes" id="UP000661691"/>
    </source>
</evidence>
<accession>A0A926NI98</accession>
<protein>
    <submittedName>
        <fullName evidence="1">Uncharacterized protein</fullName>
    </submittedName>
</protein>
<comment type="caution">
    <text evidence="1">The sequence shown here is derived from an EMBL/GenBank/DDBJ whole genome shotgun (WGS) entry which is preliminary data.</text>
</comment>
<dbReference type="AlphaFoldDB" id="A0A926NI98"/>
<name>A0A926NI98_9BACL</name>
<keyword evidence="2" id="KW-1185">Reference proteome</keyword>
<sequence length="94" mass="10500">MTGKPSVKAYVLKDGDVISSDYLDQYAIHKSQGGSKQINDPFSNAYDGQQGIVAPLYNPEQLAELMELNTYHLSQPRFTNSRSLTHVKKSLKPE</sequence>
<proteinExistence type="predicted"/>
<dbReference type="Proteomes" id="UP000661691">
    <property type="component" value="Unassembled WGS sequence"/>
</dbReference>
<evidence type="ECO:0000313" key="1">
    <source>
        <dbReference type="EMBL" id="MBD1373758.1"/>
    </source>
</evidence>